<dbReference type="KEGG" id="dja:HY57_07725"/>
<evidence type="ECO:0000313" key="2">
    <source>
        <dbReference type="EMBL" id="AIF47172.1"/>
    </source>
</evidence>
<dbReference type="PATRIC" id="fig|1217721.7.peg.1606"/>
<evidence type="ECO:0000313" key="3">
    <source>
        <dbReference type="Proteomes" id="UP000027987"/>
    </source>
</evidence>
<accession>A0A075K068</accession>
<gene>
    <name evidence="2" type="ORF">HY57_07725</name>
</gene>
<name>A0A075K068_9GAMM</name>
<dbReference type="AlphaFoldDB" id="A0A075K068"/>
<feature type="domain" description="Phasin" evidence="1">
    <location>
        <begin position="11"/>
        <end position="104"/>
    </location>
</feature>
<dbReference type="RefSeq" id="WP_019463888.1">
    <property type="nucleotide sequence ID" value="NZ_ALOY01000091.1"/>
</dbReference>
<dbReference type="OrthoDB" id="8266045at2"/>
<dbReference type="Pfam" id="PF09361">
    <property type="entry name" value="Phasin_2"/>
    <property type="match status" value="1"/>
</dbReference>
<protein>
    <recommendedName>
        <fullName evidence="1">Phasin domain-containing protein</fullName>
    </recommendedName>
</protein>
<reference evidence="2 3" key="1">
    <citation type="submission" date="2014-07" db="EMBL/GenBank/DDBJ databases">
        <title>Complete Genome Sequence of Dyella japonica Strain A8 Isolated from Malaysian Tropical Soil.</title>
        <authorList>
            <person name="Hui R.K.H."/>
            <person name="Chen J.-W."/>
            <person name="Chan K.-G."/>
            <person name="Leung F.C.C."/>
        </authorList>
    </citation>
    <scope>NUCLEOTIDE SEQUENCE [LARGE SCALE GENOMIC DNA]</scope>
    <source>
        <strain evidence="2 3">A8</strain>
    </source>
</reference>
<keyword evidence="3" id="KW-1185">Reference proteome</keyword>
<evidence type="ECO:0000259" key="1">
    <source>
        <dbReference type="Pfam" id="PF09361"/>
    </source>
</evidence>
<dbReference type="HOGENOM" id="CLU_141506_0_0_6"/>
<dbReference type="EMBL" id="CP008884">
    <property type="protein sequence ID" value="AIF47172.1"/>
    <property type="molecule type" value="Genomic_DNA"/>
</dbReference>
<sequence length="142" mass="15908">MATPSDLPLSLYKANTEFQLRVNKLVMENWKKWLELSTRAMDDGIAEQQARVEQLIKAQDWAALASMPADAFWRQLQQRMGDASVTNQIAANVQAHFAKALQDAVQTWQKDTASALGQVGEVGLAEPWKDILSPWGKFHPTT</sequence>
<organism evidence="2 3">
    <name type="scientific">Dyella japonica A8</name>
    <dbReference type="NCBI Taxonomy" id="1217721"/>
    <lineage>
        <taxon>Bacteria</taxon>
        <taxon>Pseudomonadati</taxon>
        <taxon>Pseudomonadota</taxon>
        <taxon>Gammaproteobacteria</taxon>
        <taxon>Lysobacterales</taxon>
        <taxon>Rhodanobacteraceae</taxon>
        <taxon>Dyella</taxon>
    </lineage>
</organism>
<proteinExistence type="predicted"/>
<dbReference type="Proteomes" id="UP000027987">
    <property type="component" value="Chromosome"/>
</dbReference>
<dbReference type="InterPro" id="IPR018968">
    <property type="entry name" value="Phasin"/>
</dbReference>